<dbReference type="OrthoDB" id="17164at2759"/>
<protein>
    <submittedName>
        <fullName evidence="10">Mitochondrial mitochondrial genome maintenance protein MGM101</fullName>
    </submittedName>
</protein>
<dbReference type="Proteomes" id="UP000799049">
    <property type="component" value="Unassembled WGS sequence"/>
</dbReference>
<keyword evidence="4" id="KW-0809">Transit peptide</keyword>
<dbReference type="InterPro" id="IPR009446">
    <property type="entry name" value="Mgm101"/>
</dbReference>
<keyword evidence="7" id="KW-0234">DNA repair</keyword>
<evidence type="ECO:0000256" key="1">
    <source>
        <dbReference type="ARBA" id="ARBA00004436"/>
    </source>
</evidence>
<evidence type="ECO:0000256" key="5">
    <source>
        <dbReference type="ARBA" id="ARBA00023125"/>
    </source>
</evidence>
<keyword evidence="3" id="KW-0227">DNA damage</keyword>
<evidence type="ECO:0000256" key="2">
    <source>
        <dbReference type="ARBA" id="ARBA00007053"/>
    </source>
</evidence>
<dbReference type="AlphaFoldDB" id="A0A8K0AHL2"/>
<evidence type="ECO:0000313" key="11">
    <source>
        <dbReference type="Proteomes" id="UP000799049"/>
    </source>
</evidence>
<feature type="region of interest" description="Disordered" evidence="9">
    <location>
        <begin position="231"/>
        <end position="250"/>
    </location>
</feature>
<keyword evidence="5" id="KW-0238">DNA-binding</keyword>
<dbReference type="GO" id="GO:0003697">
    <property type="term" value="F:single-stranded DNA binding"/>
    <property type="evidence" value="ECO:0007669"/>
    <property type="project" value="InterPro"/>
</dbReference>
<dbReference type="GO" id="GO:0000262">
    <property type="term" value="C:mitochondrial chromosome"/>
    <property type="evidence" value="ECO:0007669"/>
    <property type="project" value="InterPro"/>
</dbReference>
<comment type="similarity">
    <text evidence="2">Belongs to the MGM101 family.</text>
</comment>
<keyword evidence="11" id="KW-1185">Reference proteome</keyword>
<evidence type="ECO:0000256" key="9">
    <source>
        <dbReference type="SAM" id="MobiDB-lite"/>
    </source>
</evidence>
<proteinExistence type="inferred from homology"/>
<name>A0A8K0AHL2_ANDGO</name>
<feature type="compositionally biased region" description="Polar residues" evidence="9">
    <location>
        <begin position="237"/>
        <end position="247"/>
    </location>
</feature>
<evidence type="ECO:0000256" key="4">
    <source>
        <dbReference type="ARBA" id="ARBA00022946"/>
    </source>
</evidence>
<dbReference type="PANTHER" id="PTHR31404">
    <property type="entry name" value="MITOCHONDRIAL GENOME MAINTENANCE PROTEIN MGM101"/>
    <property type="match status" value="1"/>
</dbReference>
<evidence type="ECO:0000256" key="8">
    <source>
        <dbReference type="ARBA" id="ARBA00023271"/>
    </source>
</evidence>
<organism evidence="10 11">
    <name type="scientific">Andalucia godoyi</name>
    <name type="common">Flagellate</name>
    <dbReference type="NCBI Taxonomy" id="505711"/>
    <lineage>
        <taxon>Eukaryota</taxon>
        <taxon>Discoba</taxon>
        <taxon>Jakobida</taxon>
        <taxon>Andalucina</taxon>
        <taxon>Andaluciidae</taxon>
        <taxon>Andalucia</taxon>
    </lineage>
</organism>
<keyword evidence="6" id="KW-0496">Mitochondrion</keyword>
<keyword evidence="8" id="KW-1135">Mitochondrion nucleoid</keyword>
<evidence type="ECO:0000256" key="7">
    <source>
        <dbReference type="ARBA" id="ARBA00023204"/>
    </source>
</evidence>
<dbReference type="EMBL" id="VRVR01000034">
    <property type="protein sequence ID" value="KAF0852471.1"/>
    <property type="molecule type" value="Genomic_DNA"/>
</dbReference>
<comment type="subcellular location">
    <subcellularLocation>
        <location evidence="1">Mitochondrion matrix</location>
        <location evidence="1">Mitochondrion nucleoid</location>
    </subcellularLocation>
</comment>
<dbReference type="GO" id="GO:0036297">
    <property type="term" value="P:interstrand cross-link repair"/>
    <property type="evidence" value="ECO:0007669"/>
    <property type="project" value="TreeGrafter"/>
</dbReference>
<reference evidence="10" key="1">
    <citation type="submission" date="2019-09" db="EMBL/GenBank/DDBJ databases">
        <title>The Mitochondrial Proteome of the Jakobid, Andalucia godoyi, a Protist With the Most Gene-Rich and Bacteria-Like Mitochondrial Genome.</title>
        <authorList>
            <person name="Gray M.W."/>
            <person name="Burger G."/>
            <person name="Derelle R."/>
            <person name="Klimes V."/>
            <person name="Leger M."/>
            <person name="Sarrasin M."/>
            <person name="Vlcek C."/>
            <person name="Roger A.J."/>
            <person name="Elias M."/>
            <person name="Lang B.F."/>
        </authorList>
    </citation>
    <scope>NUCLEOTIDE SEQUENCE</scope>
    <source>
        <strain evidence="10">And28</strain>
    </source>
</reference>
<evidence type="ECO:0000313" key="10">
    <source>
        <dbReference type="EMBL" id="KAF0852471.1"/>
    </source>
</evidence>
<dbReference type="Pfam" id="PF06420">
    <property type="entry name" value="Mgm101p"/>
    <property type="match status" value="1"/>
</dbReference>
<dbReference type="GO" id="GO:0000725">
    <property type="term" value="P:recombinational repair"/>
    <property type="evidence" value="ECO:0007669"/>
    <property type="project" value="TreeGrafter"/>
</dbReference>
<comment type="caution">
    <text evidence="10">The sequence shown here is derived from an EMBL/GenBank/DDBJ whole genome shotgun (WGS) entry which is preliminary data.</text>
</comment>
<dbReference type="PANTHER" id="PTHR31404:SF0">
    <property type="entry name" value="MITOCHONDRIAL GENOME MAINTENANCE PROTEIN MGM101"/>
    <property type="match status" value="1"/>
</dbReference>
<gene>
    <name evidence="10" type="ORF">ANDGO_06999</name>
</gene>
<sequence>MHRAVSTFSRAVQRRLAPVQCVLRRSYTSSSDGVSSDSTQSSGGHVTFDSAAGLDLFHPSYFPGISNQPFSKEVCAVLHAPLNPDAVEIRPDGAIYLPEIEYRAILIKAFGAGGWGLVPRGSYQLVNGYVFREYALFCQGRYVSQAVGEMRCDDNGGVIGTSIEGARSNALTRCCKDVGIAAELWSPLFIAEWKAKYAAEIMTDVRGRSRKIWRRLDRGSNLLAAESATGGHAGVSTADNSFESSQKAVPVKEVSSAKPKTYMSAANFDPDAEVPAFFRKLSGRKWGEVLVDPEGRSYLEWAQANLKDPARQMAVTALEWAQRNL</sequence>
<evidence type="ECO:0000256" key="6">
    <source>
        <dbReference type="ARBA" id="ARBA00023128"/>
    </source>
</evidence>
<evidence type="ECO:0000256" key="3">
    <source>
        <dbReference type="ARBA" id="ARBA00022763"/>
    </source>
</evidence>
<accession>A0A8K0AHL2</accession>